<feature type="transmembrane region" description="Helical" evidence="7">
    <location>
        <begin position="389"/>
        <end position="408"/>
    </location>
</feature>
<dbReference type="FunFam" id="1.20.1250.20:FF:000001">
    <property type="entry name" value="Dicarboxylate MFS transporter"/>
    <property type="match status" value="1"/>
</dbReference>
<feature type="transmembrane region" description="Helical" evidence="7">
    <location>
        <begin position="199"/>
        <end position="220"/>
    </location>
</feature>
<dbReference type="PANTHER" id="PTHR43045:SF2">
    <property type="entry name" value="INNER MEMBRANE METABOLITE TRANSPORT PROTEIN YHJE"/>
    <property type="match status" value="1"/>
</dbReference>
<dbReference type="PROSITE" id="PS50850">
    <property type="entry name" value="MFS"/>
    <property type="match status" value="1"/>
</dbReference>
<dbReference type="InterPro" id="IPR036259">
    <property type="entry name" value="MFS_trans_sf"/>
</dbReference>
<evidence type="ECO:0000259" key="8">
    <source>
        <dbReference type="PROSITE" id="PS50850"/>
    </source>
</evidence>
<name>A0A7W7EL74_9HYPH</name>
<feature type="transmembrane region" description="Helical" evidence="7">
    <location>
        <begin position="352"/>
        <end position="377"/>
    </location>
</feature>
<feature type="transmembrane region" description="Helical" evidence="7">
    <location>
        <begin position="99"/>
        <end position="117"/>
    </location>
</feature>
<evidence type="ECO:0000256" key="5">
    <source>
        <dbReference type="ARBA" id="ARBA00022989"/>
    </source>
</evidence>
<gene>
    <name evidence="9" type="ORF">GGE60_003266</name>
</gene>
<comment type="caution">
    <text evidence="9">The sequence shown here is derived from an EMBL/GenBank/DDBJ whole genome shotgun (WGS) entry which is preliminary data.</text>
</comment>
<comment type="subcellular location">
    <subcellularLocation>
        <location evidence="1">Cell membrane</location>
        <topology evidence="1">Multi-pass membrane protein</topology>
    </subcellularLocation>
</comment>
<evidence type="ECO:0000313" key="9">
    <source>
        <dbReference type="EMBL" id="MBB4569147.1"/>
    </source>
</evidence>
<dbReference type="InterPro" id="IPR020846">
    <property type="entry name" value="MFS_dom"/>
</dbReference>
<evidence type="ECO:0000256" key="1">
    <source>
        <dbReference type="ARBA" id="ARBA00004651"/>
    </source>
</evidence>
<evidence type="ECO:0000313" key="10">
    <source>
        <dbReference type="Proteomes" id="UP000543836"/>
    </source>
</evidence>
<feature type="transmembrane region" description="Helical" evidence="7">
    <location>
        <begin position="253"/>
        <end position="278"/>
    </location>
</feature>
<accession>A0A7W7EL74</accession>
<reference evidence="9 10" key="1">
    <citation type="submission" date="2020-08" db="EMBL/GenBank/DDBJ databases">
        <title>Genomic Encyclopedia of Type Strains, Phase IV (KMG-V): Genome sequencing to study the core and pangenomes of soil and plant-associated prokaryotes.</title>
        <authorList>
            <person name="Whitman W."/>
        </authorList>
    </citation>
    <scope>NUCLEOTIDE SEQUENCE [LARGE SCALE GENOMIC DNA]</scope>
    <source>
        <strain evidence="9 10">SEMIA 492</strain>
    </source>
</reference>
<organism evidence="9 10">
    <name type="scientific">Rhizobium leucaenae</name>
    <dbReference type="NCBI Taxonomy" id="29450"/>
    <lineage>
        <taxon>Bacteria</taxon>
        <taxon>Pseudomonadati</taxon>
        <taxon>Pseudomonadota</taxon>
        <taxon>Alphaproteobacteria</taxon>
        <taxon>Hyphomicrobiales</taxon>
        <taxon>Rhizobiaceae</taxon>
        <taxon>Rhizobium/Agrobacterium group</taxon>
        <taxon>Rhizobium</taxon>
    </lineage>
</organism>
<dbReference type="GO" id="GO:0022857">
    <property type="term" value="F:transmembrane transporter activity"/>
    <property type="evidence" value="ECO:0007669"/>
    <property type="project" value="InterPro"/>
</dbReference>
<dbReference type="Proteomes" id="UP000543836">
    <property type="component" value="Unassembled WGS sequence"/>
</dbReference>
<dbReference type="AlphaFoldDB" id="A0A7W7EL74"/>
<evidence type="ECO:0000256" key="2">
    <source>
        <dbReference type="ARBA" id="ARBA00022448"/>
    </source>
</evidence>
<dbReference type="EMBL" id="JACIIG010000007">
    <property type="protein sequence ID" value="MBB4569147.1"/>
    <property type="molecule type" value="Genomic_DNA"/>
</dbReference>
<dbReference type="CDD" id="cd17369">
    <property type="entry name" value="MFS_ShiA_like"/>
    <property type="match status" value="1"/>
</dbReference>
<dbReference type="GO" id="GO:0005886">
    <property type="term" value="C:plasma membrane"/>
    <property type="evidence" value="ECO:0007669"/>
    <property type="project" value="UniProtKB-SubCell"/>
</dbReference>
<feature type="transmembrane region" description="Helical" evidence="7">
    <location>
        <begin position="298"/>
        <end position="320"/>
    </location>
</feature>
<feature type="transmembrane region" description="Helical" evidence="7">
    <location>
        <begin position="129"/>
        <end position="152"/>
    </location>
</feature>
<keyword evidence="6 7" id="KW-0472">Membrane</keyword>
<keyword evidence="3" id="KW-1003">Cell membrane</keyword>
<protein>
    <submittedName>
        <fullName evidence="9">Metabolite-proton symporter</fullName>
    </submittedName>
</protein>
<sequence length="443" mass="46810">MTDAISPLSPTPSSSNSVVANSPARVLIASLIGTTIEFFDFYVYATAAVIVFPKLFFPASDPTSATLQSFATFSIAFFARPIGAMIFGHFGDRIGRKATLVAALMTMGLSTVVIGMLPTYESIGVLAPILLALCRLGQGLGLGGEWGGAVLLATENAPEGKRSWYAMFPQLGAPIGFILSAGLFLILRESMADADFLNYGWRVPFLISVVLVAVGLYVRLKITETPEFQRAIEKEERVSVPIAVIFRSHLRSLILGTIIAVATFVLFYLMTAFTLSWGTRPPGSGPLPAGLGYSQGQFLVVQLVGVVFFGLMIPVSGLLSDRYSRKLVLILTTIGIFIFGLFYASLLMAGLAGAFACSIIGLALMGFTYGPIGAALAAPFPTTVRYTGASMTFNLAGIVGASLAPYIATSLATTYGLVYVGYYLAGAALLSLIGILLSGNDEV</sequence>
<dbReference type="SUPFAM" id="SSF103473">
    <property type="entry name" value="MFS general substrate transporter"/>
    <property type="match status" value="1"/>
</dbReference>
<feature type="domain" description="Major facilitator superfamily (MFS) profile" evidence="8">
    <location>
        <begin position="26"/>
        <end position="443"/>
    </location>
</feature>
<feature type="transmembrane region" description="Helical" evidence="7">
    <location>
        <begin position="327"/>
        <end position="346"/>
    </location>
</feature>
<keyword evidence="10" id="KW-1185">Reference proteome</keyword>
<dbReference type="Pfam" id="PF00083">
    <property type="entry name" value="Sugar_tr"/>
    <property type="match status" value="1"/>
</dbReference>
<evidence type="ECO:0000256" key="3">
    <source>
        <dbReference type="ARBA" id="ARBA00022475"/>
    </source>
</evidence>
<keyword evidence="4 7" id="KW-0812">Transmembrane</keyword>
<dbReference type="InterPro" id="IPR005828">
    <property type="entry name" value="MFS_sugar_transport-like"/>
</dbReference>
<feature type="transmembrane region" description="Helical" evidence="7">
    <location>
        <begin position="65"/>
        <end position="87"/>
    </location>
</feature>
<keyword evidence="5 7" id="KW-1133">Transmembrane helix</keyword>
<dbReference type="PANTHER" id="PTHR43045">
    <property type="entry name" value="SHIKIMATE TRANSPORTER"/>
    <property type="match status" value="1"/>
</dbReference>
<feature type="transmembrane region" description="Helical" evidence="7">
    <location>
        <begin position="164"/>
        <end position="187"/>
    </location>
</feature>
<proteinExistence type="predicted"/>
<dbReference type="Gene3D" id="1.20.1250.20">
    <property type="entry name" value="MFS general substrate transporter like domains"/>
    <property type="match status" value="2"/>
</dbReference>
<dbReference type="OrthoDB" id="9783227at2"/>
<dbReference type="RefSeq" id="WP_028752391.1">
    <property type="nucleotide sequence ID" value="NZ_JACIIG010000007.1"/>
</dbReference>
<feature type="transmembrane region" description="Helical" evidence="7">
    <location>
        <begin position="420"/>
        <end position="439"/>
    </location>
</feature>
<evidence type="ECO:0000256" key="6">
    <source>
        <dbReference type="ARBA" id="ARBA00023136"/>
    </source>
</evidence>
<keyword evidence="2" id="KW-0813">Transport</keyword>
<evidence type="ECO:0000256" key="4">
    <source>
        <dbReference type="ARBA" id="ARBA00022692"/>
    </source>
</evidence>
<evidence type="ECO:0000256" key="7">
    <source>
        <dbReference type="SAM" id="Phobius"/>
    </source>
</evidence>